<protein>
    <submittedName>
        <fullName evidence="2">Uncharacterized protein</fullName>
    </submittedName>
</protein>
<evidence type="ECO:0000313" key="2">
    <source>
        <dbReference type="EMBL" id="MBX37856.1"/>
    </source>
</evidence>
<reference evidence="2" key="1">
    <citation type="submission" date="2018-02" db="EMBL/GenBank/DDBJ databases">
        <title>Rhizophora mucronata_Transcriptome.</title>
        <authorList>
            <person name="Meera S.P."/>
            <person name="Sreeshan A."/>
            <person name="Augustine A."/>
        </authorList>
    </citation>
    <scope>NUCLEOTIDE SEQUENCE</scope>
    <source>
        <tissue evidence="2">Leaf</tissue>
    </source>
</reference>
<proteinExistence type="predicted"/>
<dbReference type="AlphaFoldDB" id="A0A2P2N634"/>
<keyword evidence="1" id="KW-0472">Membrane</keyword>
<name>A0A2P2N634_RHIMU</name>
<sequence>MLVVFSSPFSCLSTFCLSTFFVLYLSLHQFIIVTHFGSAVLVKPSARKFVHNLSFCPILSWN</sequence>
<organism evidence="2">
    <name type="scientific">Rhizophora mucronata</name>
    <name type="common">Asiatic mangrove</name>
    <dbReference type="NCBI Taxonomy" id="61149"/>
    <lineage>
        <taxon>Eukaryota</taxon>
        <taxon>Viridiplantae</taxon>
        <taxon>Streptophyta</taxon>
        <taxon>Embryophyta</taxon>
        <taxon>Tracheophyta</taxon>
        <taxon>Spermatophyta</taxon>
        <taxon>Magnoliopsida</taxon>
        <taxon>eudicotyledons</taxon>
        <taxon>Gunneridae</taxon>
        <taxon>Pentapetalae</taxon>
        <taxon>rosids</taxon>
        <taxon>fabids</taxon>
        <taxon>Malpighiales</taxon>
        <taxon>Rhizophoraceae</taxon>
        <taxon>Rhizophora</taxon>
    </lineage>
</organism>
<keyword evidence="1" id="KW-1133">Transmembrane helix</keyword>
<feature type="transmembrane region" description="Helical" evidence="1">
    <location>
        <begin position="20"/>
        <end position="42"/>
    </location>
</feature>
<evidence type="ECO:0000256" key="1">
    <source>
        <dbReference type="SAM" id="Phobius"/>
    </source>
</evidence>
<dbReference type="EMBL" id="GGEC01057372">
    <property type="protein sequence ID" value="MBX37856.1"/>
    <property type="molecule type" value="Transcribed_RNA"/>
</dbReference>
<keyword evidence="1" id="KW-0812">Transmembrane</keyword>
<accession>A0A2P2N634</accession>